<dbReference type="EMBL" id="JAFCMP010000530">
    <property type="protein sequence ID" value="KAG5177056.1"/>
    <property type="molecule type" value="Genomic_DNA"/>
</dbReference>
<dbReference type="SUPFAM" id="SSF50729">
    <property type="entry name" value="PH domain-like"/>
    <property type="match status" value="1"/>
</dbReference>
<dbReference type="Gene3D" id="2.30.29.30">
    <property type="entry name" value="Pleckstrin-homology domain (PH domain)/Phosphotyrosine-binding domain (PTB)"/>
    <property type="match status" value="1"/>
</dbReference>
<name>A0A836CAA5_9STRA</name>
<feature type="non-terminal residue" evidence="1">
    <location>
        <position position="1"/>
    </location>
</feature>
<comment type="caution">
    <text evidence="1">The sequence shown here is derived from an EMBL/GenBank/DDBJ whole genome shotgun (WGS) entry which is preliminary data.</text>
</comment>
<evidence type="ECO:0000313" key="2">
    <source>
        <dbReference type="Proteomes" id="UP000664859"/>
    </source>
</evidence>
<dbReference type="AlphaFoldDB" id="A0A836CAA5"/>
<protein>
    <submittedName>
        <fullName evidence="1">Uncharacterized protein</fullName>
    </submittedName>
</protein>
<proteinExistence type="predicted"/>
<sequence length="73" mass="8126">KRKFFVLRGGSLSYHKDHKSVDDPAHSREVLLTEDCDVEYFYDPPGAPFGLCVAAPGKVRQTTRGYLGKRNAG</sequence>
<dbReference type="Proteomes" id="UP000664859">
    <property type="component" value="Unassembled WGS sequence"/>
</dbReference>
<accession>A0A836CAA5</accession>
<organism evidence="1 2">
    <name type="scientific">Tribonema minus</name>
    <dbReference type="NCBI Taxonomy" id="303371"/>
    <lineage>
        <taxon>Eukaryota</taxon>
        <taxon>Sar</taxon>
        <taxon>Stramenopiles</taxon>
        <taxon>Ochrophyta</taxon>
        <taxon>PX clade</taxon>
        <taxon>Xanthophyceae</taxon>
        <taxon>Tribonematales</taxon>
        <taxon>Tribonemataceae</taxon>
        <taxon>Tribonema</taxon>
    </lineage>
</organism>
<feature type="non-terminal residue" evidence="1">
    <location>
        <position position="73"/>
    </location>
</feature>
<dbReference type="InterPro" id="IPR011993">
    <property type="entry name" value="PH-like_dom_sf"/>
</dbReference>
<reference evidence="1" key="1">
    <citation type="submission" date="2021-02" db="EMBL/GenBank/DDBJ databases">
        <title>First Annotated Genome of the Yellow-green Alga Tribonema minus.</title>
        <authorList>
            <person name="Mahan K.M."/>
        </authorList>
    </citation>
    <scope>NUCLEOTIDE SEQUENCE</scope>
    <source>
        <strain evidence="1">UTEX B ZZ1240</strain>
    </source>
</reference>
<evidence type="ECO:0000313" key="1">
    <source>
        <dbReference type="EMBL" id="KAG5177056.1"/>
    </source>
</evidence>
<dbReference type="OrthoDB" id="10494641at2759"/>
<gene>
    <name evidence="1" type="ORF">JKP88DRAFT_148778</name>
</gene>
<keyword evidence="2" id="KW-1185">Reference proteome</keyword>